<dbReference type="InterPro" id="IPR003347">
    <property type="entry name" value="JmjC_dom"/>
</dbReference>
<dbReference type="EMBL" id="BTGU01000029">
    <property type="protein sequence ID" value="GMN48992.1"/>
    <property type="molecule type" value="Genomic_DNA"/>
</dbReference>
<dbReference type="Pfam" id="PF02375">
    <property type="entry name" value="JmjN"/>
    <property type="match status" value="1"/>
</dbReference>
<organism evidence="4 5">
    <name type="scientific">Ficus carica</name>
    <name type="common">Common fig</name>
    <dbReference type="NCBI Taxonomy" id="3494"/>
    <lineage>
        <taxon>Eukaryota</taxon>
        <taxon>Viridiplantae</taxon>
        <taxon>Streptophyta</taxon>
        <taxon>Embryophyta</taxon>
        <taxon>Tracheophyta</taxon>
        <taxon>Spermatophyta</taxon>
        <taxon>Magnoliopsida</taxon>
        <taxon>eudicotyledons</taxon>
        <taxon>Gunneridae</taxon>
        <taxon>Pentapetalae</taxon>
        <taxon>rosids</taxon>
        <taxon>fabids</taxon>
        <taxon>Rosales</taxon>
        <taxon>Moraceae</taxon>
        <taxon>Ficeae</taxon>
        <taxon>Ficus</taxon>
    </lineage>
</organism>
<dbReference type="Pfam" id="PF02928">
    <property type="entry name" value="zf-C5HC2"/>
    <property type="match status" value="1"/>
</dbReference>
<feature type="region of interest" description="Disordered" evidence="1">
    <location>
        <begin position="1"/>
        <end position="20"/>
    </location>
</feature>
<evidence type="ECO:0008006" key="6">
    <source>
        <dbReference type="Google" id="ProtNLM"/>
    </source>
</evidence>
<dbReference type="PANTHER" id="PTHR10694:SF54">
    <property type="entry name" value="INACTIVE LYSINE-SPECIFIC DEMETHYLASE JMJ19-RELATED"/>
    <property type="match status" value="1"/>
</dbReference>
<dbReference type="Gene3D" id="2.60.120.650">
    <property type="entry name" value="Cupin"/>
    <property type="match status" value="1"/>
</dbReference>
<dbReference type="PROSITE" id="PS51183">
    <property type="entry name" value="JMJN"/>
    <property type="match status" value="1"/>
</dbReference>
<dbReference type="GO" id="GO:0005634">
    <property type="term" value="C:nucleus"/>
    <property type="evidence" value="ECO:0007669"/>
    <property type="project" value="TreeGrafter"/>
</dbReference>
<name>A0AA88A975_FICCA</name>
<protein>
    <recommendedName>
        <fullName evidence="6">Lysine-specific demethylase JMJ16</fullName>
    </recommendedName>
</protein>
<reference evidence="4" key="1">
    <citation type="submission" date="2023-07" db="EMBL/GenBank/DDBJ databases">
        <title>draft genome sequence of fig (Ficus carica).</title>
        <authorList>
            <person name="Takahashi T."/>
            <person name="Nishimura K."/>
        </authorList>
    </citation>
    <scope>NUCLEOTIDE SEQUENCE</scope>
</reference>
<dbReference type="InterPro" id="IPR048615">
    <property type="entry name" value="KDM5_C-hel"/>
</dbReference>
<dbReference type="PROSITE" id="PS51184">
    <property type="entry name" value="JMJC"/>
    <property type="match status" value="1"/>
</dbReference>
<dbReference type="Pfam" id="PF02373">
    <property type="entry name" value="JmjC"/>
    <property type="match status" value="1"/>
</dbReference>
<proteinExistence type="predicted"/>
<feature type="domain" description="JmjN" evidence="2">
    <location>
        <begin position="143"/>
        <end position="184"/>
    </location>
</feature>
<dbReference type="GO" id="GO:0010468">
    <property type="term" value="P:regulation of gene expression"/>
    <property type="evidence" value="ECO:0007669"/>
    <property type="project" value="TreeGrafter"/>
</dbReference>
<sequence>MGKDYEGSSMKNKNVGNLSVPPGFVSHTSFRLKRIRTDEETGNSKDYLDVSKEQAKLIDTMSGMSADDMLEICMSQRPWILSGTANHNSKEIAFKQFDKDKPKPSKTCLPKGVIRGCPDCSHCVKVTARWRPKDARNDILEEAPVFYPTEEEFKDTLKYIAKIRPSAERFGICSIVPPPSWNPPSVIKEKHMLESSTFVTQVQRVDGLQVPYSQSKSASFVEDMEGKRRRTLGLDYACGNGDTEIHRETGCSDRDQHLESVCGPEFTVETFKRYADNFKGQYFCKSKVADSHGSSTMIKEQWEPSLEDIEGEYKRIVDNPTEEIEVLCCDNLDAGVFGSGFPTTSNPLATSCDSEILNSGWNLNNVSILPGSLLSLESCETSHLLVPPVRMGMCFSTLHWRVEEHHLYSLCYLHLGAPKIWYGIPGVNNHKVQIALQNLSANHEEEHDLHHGLVKQLSPSKLKSKGIPVYRCVQNPREFVLAFPGAYHSGFDCGFNCSETANVAPFDWLPHGQNAVELYRELGRKTSFSHDRLLLRAAFEAVRVQWECSFRRKTSTNQLWKDACGKEGLLKKALKLRVKGEEITRKYLCNSSQTRRMDEKFDATNRRECKICHYDLHMSAAGCPCSTETYSCLNHAKQLCSCGWTEKFFLFRDDISELNLLVEALEGKLSSVFKLAKEKLGLSFIAPQKG</sequence>
<accession>A0AA88A975</accession>
<dbReference type="InterPro" id="IPR003349">
    <property type="entry name" value="JmjN"/>
</dbReference>
<dbReference type="InterPro" id="IPR004198">
    <property type="entry name" value="Znf_C5HC2"/>
</dbReference>
<gene>
    <name evidence="4" type="ORF">TIFTF001_018160</name>
</gene>
<comment type="caution">
    <text evidence="4">The sequence shown here is derived from an EMBL/GenBank/DDBJ whole genome shotgun (WGS) entry which is preliminary data.</text>
</comment>
<keyword evidence="5" id="KW-1185">Reference proteome</keyword>
<dbReference type="PANTHER" id="PTHR10694">
    <property type="entry name" value="LYSINE-SPECIFIC DEMETHYLASE"/>
    <property type="match status" value="1"/>
</dbReference>
<dbReference type="Pfam" id="PF21323">
    <property type="entry name" value="KDM5_C-hel"/>
    <property type="match status" value="1"/>
</dbReference>
<evidence type="ECO:0000313" key="5">
    <source>
        <dbReference type="Proteomes" id="UP001187192"/>
    </source>
</evidence>
<dbReference type="Proteomes" id="UP001187192">
    <property type="component" value="Unassembled WGS sequence"/>
</dbReference>
<dbReference type="SMART" id="SM00545">
    <property type="entry name" value="JmjN"/>
    <property type="match status" value="1"/>
</dbReference>
<dbReference type="AlphaFoldDB" id="A0AA88A975"/>
<dbReference type="SUPFAM" id="SSF51197">
    <property type="entry name" value="Clavaminate synthase-like"/>
    <property type="match status" value="1"/>
</dbReference>
<feature type="domain" description="JmjC" evidence="3">
    <location>
        <begin position="358"/>
        <end position="520"/>
    </location>
</feature>
<evidence type="ECO:0000259" key="2">
    <source>
        <dbReference type="PROSITE" id="PS51183"/>
    </source>
</evidence>
<evidence type="ECO:0000256" key="1">
    <source>
        <dbReference type="SAM" id="MobiDB-lite"/>
    </source>
</evidence>
<dbReference type="GO" id="GO:0000785">
    <property type="term" value="C:chromatin"/>
    <property type="evidence" value="ECO:0007669"/>
    <property type="project" value="TreeGrafter"/>
</dbReference>
<evidence type="ECO:0000313" key="4">
    <source>
        <dbReference type="EMBL" id="GMN48992.1"/>
    </source>
</evidence>
<evidence type="ECO:0000259" key="3">
    <source>
        <dbReference type="PROSITE" id="PS51184"/>
    </source>
</evidence>
<dbReference type="GO" id="GO:0034647">
    <property type="term" value="F:histone H3K4me/H3K4me2/H3K4me3 demethylase activity"/>
    <property type="evidence" value="ECO:0007669"/>
    <property type="project" value="TreeGrafter"/>
</dbReference>
<dbReference type="SMART" id="SM00558">
    <property type="entry name" value="JmjC"/>
    <property type="match status" value="1"/>
</dbReference>